<dbReference type="GO" id="GO:0006979">
    <property type="term" value="P:response to oxidative stress"/>
    <property type="evidence" value="ECO:0007669"/>
    <property type="project" value="InterPro"/>
</dbReference>
<evidence type="ECO:0000256" key="1">
    <source>
        <dbReference type="ARBA" id="ARBA00006926"/>
    </source>
</evidence>
<dbReference type="FunFam" id="3.40.30.10:FF:000010">
    <property type="entry name" value="Glutathione peroxidase"/>
    <property type="match status" value="1"/>
</dbReference>
<dbReference type="eggNOG" id="KOG1651">
    <property type="taxonomic scope" value="Eukaryota"/>
</dbReference>
<dbReference type="PANTHER" id="PTHR11592:SF78">
    <property type="entry name" value="GLUTATHIONE PEROXIDASE"/>
    <property type="match status" value="1"/>
</dbReference>
<dbReference type="EMBL" id="KE346374">
    <property type="protein sequence ID" value="KJE97335.1"/>
    <property type="molecule type" value="Genomic_DNA"/>
</dbReference>
<organism evidence="5 6">
    <name type="scientific">Capsaspora owczarzaki (strain ATCC 30864)</name>
    <dbReference type="NCBI Taxonomy" id="595528"/>
    <lineage>
        <taxon>Eukaryota</taxon>
        <taxon>Filasterea</taxon>
        <taxon>Capsaspora</taxon>
    </lineage>
</organism>
<name>A0A0D2WWI2_CAPO3</name>
<dbReference type="Gene3D" id="3.40.30.10">
    <property type="entry name" value="Glutaredoxin"/>
    <property type="match status" value="1"/>
</dbReference>
<dbReference type="Pfam" id="PF00255">
    <property type="entry name" value="GSHPx"/>
    <property type="match status" value="1"/>
</dbReference>
<keyword evidence="3 4" id="KW-0560">Oxidoreductase</keyword>
<keyword evidence="2 4" id="KW-0575">Peroxidase</keyword>
<dbReference type="InterPro" id="IPR036249">
    <property type="entry name" value="Thioredoxin-like_sf"/>
</dbReference>
<dbReference type="OrthoDB" id="446890at2759"/>
<dbReference type="PROSITE" id="PS00460">
    <property type="entry name" value="GLUTATHIONE_PEROXID_1"/>
    <property type="match status" value="1"/>
</dbReference>
<proteinExistence type="inferred from homology"/>
<sequence>MQFKFNAKFESAQFSPSFFLIHCSKAFTNQIQYYKATMLGVISKIVTTFHGSSNLETDVENFYDLKCTDILGNPFDFASLRGKVVLVVNVASNCGLTKSNYTELQQIYSELKDKGFEIIAFPCAQFLNQEPETGAKILDFGKTRFGVTFQLMEKTKVNGQEAHPVYRFLRSKTDPSPIDWNFSKFLIDRTGSTIQRFGASVRPKEIEPEIIKLLDASS</sequence>
<keyword evidence="6" id="KW-1185">Reference proteome</keyword>
<evidence type="ECO:0000313" key="6">
    <source>
        <dbReference type="Proteomes" id="UP000008743"/>
    </source>
</evidence>
<dbReference type="PhylomeDB" id="A0A0D2WWI2"/>
<dbReference type="InterPro" id="IPR000889">
    <property type="entry name" value="Glutathione_peroxidase"/>
</dbReference>
<dbReference type="STRING" id="595528.A0A0D2WWI2"/>
<dbReference type="PRINTS" id="PR01011">
    <property type="entry name" value="GLUTPROXDASE"/>
</dbReference>
<dbReference type="SUPFAM" id="SSF52833">
    <property type="entry name" value="Thioredoxin-like"/>
    <property type="match status" value="1"/>
</dbReference>
<protein>
    <recommendedName>
        <fullName evidence="4">Glutathione peroxidase</fullName>
    </recommendedName>
</protein>
<dbReference type="Proteomes" id="UP000008743">
    <property type="component" value="Unassembled WGS sequence"/>
</dbReference>
<reference evidence="6" key="1">
    <citation type="submission" date="2011-02" db="EMBL/GenBank/DDBJ databases">
        <title>The Genome Sequence of Capsaspora owczarzaki ATCC 30864.</title>
        <authorList>
            <person name="Russ C."/>
            <person name="Cuomo C."/>
            <person name="Burger G."/>
            <person name="Gray M.W."/>
            <person name="Holland P.W.H."/>
            <person name="King N."/>
            <person name="Lang F.B.F."/>
            <person name="Roger A.J."/>
            <person name="Ruiz-Trillo I."/>
            <person name="Young S.K."/>
            <person name="Zeng Q."/>
            <person name="Gargeya S."/>
            <person name="Alvarado L."/>
            <person name="Berlin A."/>
            <person name="Chapman S.B."/>
            <person name="Chen Z."/>
            <person name="Freedman E."/>
            <person name="Gellesch M."/>
            <person name="Goldberg J."/>
            <person name="Griggs A."/>
            <person name="Gujja S."/>
            <person name="Heilman E."/>
            <person name="Heiman D."/>
            <person name="Howarth C."/>
            <person name="Mehta T."/>
            <person name="Neiman D."/>
            <person name="Pearson M."/>
            <person name="Roberts A."/>
            <person name="Saif S."/>
            <person name="Shea T."/>
            <person name="Shenoy N."/>
            <person name="Sisk P."/>
            <person name="Stolte C."/>
            <person name="Sykes S."/>
            <person name="White J."/>
            <person name="Yandava C."/>
            <person name="Haas B."/>
            <person name="Nusbaum C."/>
            <person name="Birren B."/>
        </authorList>
    </citation>
    <scope>NUCLEOTIDE SEQUENCE</scope>
    <source>
        <strain evidence="6">ATCC 30864</strain>
    </source>
</reference>
<dbReference type="FunCoup" id="A0A0D2WWI2">
    <property type="interactions" value="96"/>
</dbReference>
<dbReference type="PANTHER" id="PTHR11592">
    <property type="entry name" value="GLUTATHIONE PEROXIDASE"/>
    <property type="match status" value="1"/>
</dbReference>
<dbReference type="InParanoid" id="A0A0D2WWI2"/>
<evidence type="ECO:0000256" key="3">
    <source>
        <dbReference type="ARBA" id="ARBA00023002"/>
    </source>
</evidence>
<dbReference type="InterPro" id="IPR029759">
    <property type="entry name" value="GPX_AS"/>
</dbReference>
<accession>A0A0D2WWI2</accession>
<gene>
    <name evidence="5" type="ORF">CAOG_007214</name>
</gene>
<dbReference type="AlphaFoldDB" id="A0A0D2WWI2"/>
<dbReference type="CDD" id="cd00340">
    <property type="entry name" value="GSH_Peroxidase"/>
    <property type="match status" value="1"/>
</dbReference>
<comment type="similarity">
    <text evidence="1 4">Belongs to the glutathione peroxidase family.</text>
</comment>
<dbReference type="GO" id="GO:0004601">
    <property type="term" value="F:peroxidase activity"/>
    <property type="evidence" value="ECO:0007669"/>
    <property type="project" value="UniProtKB-KW"/>
</dbReference>
<evidence type="ECO:0000313" key="5">
    <source>
        <dbReference type="EMBL" id="KJE97335.1"/>
    </source>
</evidence>
<evidence type="ECO:0000256" key="2">
    <source>
        <dbReference type="ARBA" id="ARBA00022559"/>
    </source>
</evidence>
<dbReference type="PROSITE" id="PS51355">
    <property type="entry name" value="GLUTATHIONE_PEROXID_3"/>
    <property type="match status" value="1"/>
</dbReference>
<evidence type="ECO:0000256" key="4">
    <source>
        <dbReference type="RuleBase" id="RU000499"/>
    </source>
</evidence>